<gene>
    <name evidence="2" type="primary">dus_36</name>
    <name evidence="2" type="ORF">SDC9_118464</name>
</gene>
<dbReference type="Gene3D" id="3.20.20.70">
    <property type="entry name" value="Aldolase class I"/>
    <property type="match status" value="1"/>
</dbReference>
<feature type="domain" description="DUS-like FMN-binding" evidence="1">
    <location>
        <begin position="1"/>
        <end position="219"/>
    </location>
</feature>
<dbReference type="CDD" id="cd02801">
    <property type="entry name" value="DUS_like_FMN"/>
    <property type="match status" value="1"/>
</dbReference>
<name>A0A645C1I7_9ZZZZ</name>
<reference evidence="2" key="1">
    <citation type="submission" date="2019-08" db="EMBL/GenBank/DDBJ databases">
        <authorList>
            <person name="Kucharzyk K."/>
            <person name="Murdoch R.W."/>
            <person name="Higgins S."/>
            <person name="Loffler F."/>
        </authorList>
    </citation>
    <scope>NUCLEOTIDE SEQUENCE</scope>
</reference>
<dbReference type="PANTHER" id="PTHR45846">
    <property type="entry name" value="TRNA-DIHYDROURIDINE(47) SYNTHASE [NAD(P)(+)]-LIKE"/>
    <property type="match status" value="1"/>
</dbReference>
<dbReference type="InterPro" id="IPR035587">
    <property type="entry name" value="DUS-like_FMN-bd"/>
</dbReference>
<protein>
    <submittedName>
        <fullName evidence="2">Putative tRNA-dihydrouridine synthase</fullName>
        <ecNumber evidence="2">1.3.1.-</ecNumber>
    </submittedName>
</protein>
<comment type="caution">
    <text evidence="2">The sequence shown here is derived from an EMBL/GenBank/DDBJ whole genome shotgun (WGS) entry which is preliminary data.</text>
</comment>
<accession>A0A645C1I7</accession>
<dbReference type="GO" id="GO:0003723">
    <property type="term" value="F:RNA binding"/>
    <property type="evidence" value="ECO:0007669"/>
    <property type="project" value="TreeGrafter"/>
</dbReference>
<evidence type="ECO:0000313" key="2">
    <source>
        <dbReference type="EMBL" id="MPM71499.1"/>
    </source>
</evidence>
<sequence length="226" mass="25133">MGCPAPKVTNGGSGSALMKTPELAAKIIEAARQATQLPLSVKMRIGWDEKSINVLPFSKMAEEEGADYITVHGRTRAQHYSGKANWEVIARVKRERKIPVIANGDVFSWADAKALLELSGCDGIAIGRGALGNPWIFREIKQGLAGRDPLPAVPLEIQELCLRHARLMAEWKGEDRAVIEMRKHFAWYLKGLRGAAQVRSRINTMDSLIEVENTIREYFQSLSDHD</sequence>
<dbReference type="EC" id="1.3.1.-" evidence="2"/>
<keyword evidence="2" id="KW-0560">Oxidoreductase</keyword>
<dbReference type="AlphaFoldDB" id="A0A645C1I7"/>
<dbReference type="PANTHER" id="PTHR45846:SF1">
    <property type="entry name" value="TRNA-DIHYDROURIDINE(47) SYNTHASE [NAD(P)(+)]-LIKE"/>
    <property type="match status" value="1"/>
</dbReference>
<dbReference type="GO" id="GO:0017150">
    <property type="term" value="F:tRNA dihydrouridine synthase activity"/>
    <property type="evidence" value="ECO:0007669"/>
    <property type="project" value="TreeGrafter"/>
</dbReference>
<dbReference type="InterPro" id="IPR013785">
    <property type="entry name" value="Aldolase_TIM"/>
</dbReference>
<evidence type="ECO:0000259" key="1">
    <source>
        <dbReference type="Pfam" id="PF01207"/>
    </source>
</evidence>
<proteinExistence type="predicted"/>
<organism evidence="2">
    <name type="scientific">bioreactor metagenome</name>
    <dbReference type="NCBI Taxonomy" id="1076179"/>
    <lineage>
        <taxon>unclassified sequences</taxon>
        <taxon>metagenomes</taxon>
        <taxon>ecological metagenomes</taxon>
    </lineage>
</organism>
<dbReference type="InterPro" id="IPR024036">
    <property type="entry name" value="tRNA-dHydroUridine_Synthase_C"/>
</dbReference>
<dbReference type="EMBL" id="VSSQ01024154">
    <property type="protein sequence ID" value="MPM71499.1"/>
    <property type="molecule type" value="Genomic_DNA"/>
</dbReference>
<dbReference type="SUPFAM" id="SSF51395">
    <property type="entry name" value="FMN-linked oxidoreductases"/>
    <property type="match status" value="1"/>
</dbReference>
<dbReference type="Pfam" id="PF01207">
    <property type="entry name" value="Dus"/>
    <property type="match status" value="1"/>
</dbReference>
<dbReference type="Gene3D" id="1.10.1200.80">
    <property type="entry name" value="Putative flavin oxidoreducatase, domain 2"/>
    <property type="match status" value="1"/>
</dbReference>